<protein>
    <recommendedName>
        <fullName evidence="5">Secreted protein</fullName>
    </recommendedName>
</protein>
<dbReference type="AlphaFoldDB" id="A0A150P8C1"/>
<dbReference type="EMBL" id="JELX01003547">
    <property type="protein sequence ID" value="KYF51949.1"/>
    <property type="molecule type" value="Genomic_DNA"/>
</dbReference>
<evidence type="ECO:0000313" key="3">
    <source>
        <dbReference type="EMBL" id="KYF51949.1"/>
    </source>
</evidence>
<feature type="compositionally biased region" description="Gly residues" evidence="1">
    <location>
        <begin position="31"/>
        <end position="60"/>
    </location>
</feature>
<evidence type="ECO:0008006" key="5">
    <source>
        <dbReference type="Google" id="ProtNLM"/>
    </source>
</evidence>
<evidence type="ECO:0000313" key="4">
    <source>
        <dbReference type="Proteomes" id="UP000075604"/>
    </source>
</evidence>
<feature type="region of interest" description="Disordered" evidence="1">
    <location>
        <begin position="21"/>
        <end position="66"/>
    </location>
</feature>
<evidence type="ECO:0000256" key="2">
    <source>
        <dbReference type="SAM" id="SignalP"/>
    </source>
</evidence>
<dbReference type="PROSITE" id="PS51257">
    <property type="entry name" value="PROKAR_LIPOPROTEIN"/>
    <property type="match status" value="1"/>
</dbReference>
<feature type="chain" id="PRO_5007565647" description="Secreted protein" evidence="2">
    <location>
        <begin position="18"/>
        <end position="158"/>
    </location>
</feature>
<keyword evidence="2" id="KW-0732">Signal</keyword>
<name>A0A150P8C1_SORCE</name>
<feature type="signal peptide" evidence="2">
    <location>
        <begin position="1"/>
        <end position="17"/>
    </location>
</feature>
<reference evidence="3 4" key="1">
    <citation type="submission" date="2014-02" db="EMBL/GenBank/DDBJ databases">
        <title>The small core and large imbalanced accessory genome model reveals a collaborative survival strategy of Sorangium cellulosum strains in nature.</title>
        <authorList>
            <person name="Han K."/>
            <person name="Peng R."/>
            <person name="Blom J."/>
            <person name="Li Y.-Z."/>
        </authorList>
    </citation>
    <scope>NUCLEOTIDE SEQUENCE [LARGE SCALE GENOMIC DNA]</scope>
    <source>
        <strain evidence="3 4">So0157-18</strain>
    </source>
</reference>
<organism evidence="3 4">
    <name type="scientific">Sorangium cellulosum</name>
    <name type="common">Polyangium cellulosum</name>
    <dbReference type="NCBI Taxonomy" id="56"/>
    <lineage>
        <taxon>Bacteria</taxon>
        <taxon>Pseudomonadati</taxon>
        <taxon>Myxococcota</taxon>
        <taxon>Polyangia</taxon>
        <taxon>Polyangiales</taxon>
        <taxon>Polyangiaceae</taxon>
        <taxon>Sorangium</taxon>
    </lineage>
</organism>
<sequence length="158" mass="15894">MACSRLIGLAAVSLALAACGGSDTGSSPAEGTGGGGGAGPEDGTGGHGGTGEGGGSGGGPAATAPDAPVLSFVMPMLGVLHVEWVPQPECDQIEAERKDPTHDYAVAFTVAGSKKAYMDSEATEDMEYTYRLRCKVGEVYSGYSNEMSGNPTDEESEP</sequence>
<proteinExistence type="predicted"/>
<comment type="caution">
    <text evidence="3">The sequence shown here is derived from an EMBL/GenBank/DDBJ whole genome shotgun (WGS) entry which is preliminary data.</text>
</comment>
<evidence type="ECO:0000256" key="1">
    <source>
        <dbReference type="SAM" id="MobiDB-lite"/>
    </source>
</evidence>
<dbReference type="Proteomes" id="UP000075604">
    <property type="component" value="Unassembled WGS sequence"/>
</dbReference>
<accession>A0A150P8C1</accession>
<gene>
    <name evidence="3" type="ORF">BE04_48840</name>
</gene>